<dbReference type="Pfam" id="PF04107">
    <property type="entry name" value="GCS2"/>
    <property type="match status" value="1"/>
</dbReference>
<accession>A0A495R9B8</accession>
<feature type="compositionally biased region" description="Acidic residues" evidence="1">
    <location>
        <begin position="61"/>
        <end position="81"/>
    </location>
</feature>
<feature type="region of interest" description="Disordered" evidence="1">
    <location>
        <begin position="56"/>
        <end position="201"/>
    </location>
</feature>
<sequence length="647" mass="71365">MDDIVDLVTRSLADETAAAFTERVDEQAMQLRRAIESGEFDNEAFSVGLEIELYAINAEPDPPEPDDAEDSEEATEADLNDDLSGSSEAAWSGSLDAPAEPENGGGASLEPNGGGASLEPDEGDPLEPAGDESLDQDTGDAADESDDAFGPGEGPSLDIDPDSPLADDEPETPENEAESAVESSVEEEDDEPYMDPEDWEGRLTRLPDVVFEGEANKELGLHNAEVNTKPNSFDQTGMEVQTTAVEMQTKQARQQASKHNCELVLDAMWTIPPEEGSKEYLSAHEMNDGVVLADNMRQAPRYVALDNEALDHAGGSINFDVPGHSGSFPTILFESLATSIQPHLQVPDAEAFPEYYNAAIRTLGPLLALSVNSPFLPADMYGDTDGEWLCETTHHELRIAAFEQSVNTSENPKVRVPQDLDDTTDVVGRVVDDDLFAPFLREFLHDDDRTEFEDDFWEFDHKRGTYWRWLRCVVGGAPVDGASTEKSLRIEYRPLPTQPHAKDMIGLQALTVGLIRGLVVADHPVAELPWQEARRSFYNAADDGLEADLSWVTAQGERTADHDAIYDEVFEYARLGLAEQDISEARIDEYLGSIEVRYDAGMTPSDWKIARVREYLDDGDDLSTAIQSMQRDYIAASREHHSFEEWL</sequence>
<dbReference type="AlphaFoldDB" id="A0A495R9B8"/>
<organism evidence="2 3">
    <name type="scientific">Haloarcula quadrata</name>
    <dbReference type="NCBI Taxonomy" id="182779"/>
    <lineage>
        <taxon>Archaea</taxon>
        <taxon>Methanobacteriati</taxon>
        <taxon>Methanobacteriota</taxon>
        <taxon>Stenosarchaea group</taxon>
        <taxon>Halobacteria</taxon>
        <taxon>Halobacteriales</taxon>
        <taxon>Haloarculaceae</taxon>
        <taxon>Haloarcula</taxon>
    </lineage>
</organism>
<keyword evidence="3" id="KW-1185">Reference proteome</keyword>
<dbReference type="RefSeq" id="WP_121303701.1">
    <property type="nucleotide sequence ID" value="NZ_RBWW01000001.1"/>
</dbReference>
<dbReference type="Proteomes" id="UP000268233">
    <property type="component" value="Unassembled WGS sequence"/>
</dbReference>
<dbReference type="EMBL" id="RBWW01000001">
    <property type="protein sequence ID" value="RKS83875.1"/>
    <property type="molecule type" value="Genomic_DNA"/>
</dbReference>
<reference evidence="2 3" key="1">
    <citation type="submission" date="2018-10" db="EMBL/GenBank/DDBJ databases">
        <title>Genomic Encyclopedia of Archaeal and Bacterial Type Strains, Phase II (KMG-II): from individual species to whole genera.</title>
        <authorList>
            <person name="Goeker M."/>
        </authorList>
    </citation>
    <scope>NUCLEOTIDE SEQUENCE [LARGE SCALE GENOMIC DNA]</scope>
    <source>
        <strain evidence="2 3">DSM 11927</strain>
    </source>
</reference>
<gene>
    <name evidence="2" type="ORF">BDK61_3271</name>
</gene>
<dbReference type="GO" id="GO:0016879">
    <property type="term" value="F:ligase activity, forming carbon-nitrogen bonds"/>
    <property type="evidence" value="ECO:0007669"/>
    <property type="project" value="TreeGrafter"/>
</dbReference>
<evidence type="ECO:0000313" key="2">
    <source>
        <dbReference type="EMBL" id="RKS83875.1"/>
    </source>
</evidence>
<evidence type="ECO:0000313" key="3">
    <source>
        <dbReference type="Proteomes" id="UP000268233"/>
    </source>
</evidence>
<feature type="compositionally biased region" description="Gly residues" evidence="1">
    <location>
        <begin position="103"/>
        <end position="116"/>
    </location>
</feature>
<dbReference type="InterPro" id="IPR014746">
    <property type="entry name" value="Gln_synth/guanido_kin_cat_dom"/>
</dbReference>
<dbReference type="SUPFAM" id="SSF55931">
    <property type="entry name" value="Glutamine synthetase/guanido kinase"/>
    <property type="match status" value="1"/>
</dbReference>
<feature type="compositionally biased region" description="Acidic residues" evidence="1">
    <location>
        <begin position="159"/>
        <end position="198"/>
    </location>
</feature>
<proteinExistence type="predicted"/>
<evidence type="ECO:0000256" key="1">
    <source>
        <dbReference type="SAM" id="MobiDB-lite"/>
    </source>
</evidence>
<comment type="caution">
    <text evidence="2">The sequence shown here is derived from an EMBL/GenBank/DDBJ whole genome shotgun (WGS) entry which is preliminary data.</text>
</comment>
<dbReference type="InterPro" id="IPR050141">
    <property type="entry name" value="GCL_type2/YbdK_subfam"/>
</dbReference>
<evidence type="ECO:0008006" key="4">
    <source>
        <dbReference type="Google" id="ProtNLM"/>
    </source>
</evidence>
<dbReference type="PANTHER" id="PTHR36510:SF3">
    <property type="entry name" value="CONSERVED PROTEIN"/>
    <property type="match status" value="1"/>
</dbReference>
<name>A0A495R9B8_9EURY</name>
<protein>
    <recommendedName>
        <fullName evidence="4">Gamma-glutamyl:cysteine ligase YbdK (ATP-grasp superfamily)</fullName>
    </recommendedName>
</protein>
<dbReference type="InterPro" id="IPR006336">
    <property type="entry name" value="GCS2"/>
</dbReference>
<feature type="compositionally biased region" description="Acidic residues" evidence="1">
    <location>
        <begin position="119"/>
        <end position="147"/>
    </location>
</feature>
<dbReference type="PANTHER" id="PTHR36510">
    <property type="entry name" value="GLUTAMATE--CYSTEINE LIGASE 2-RELATED"/>
    <property type="match status" value="1"/>
</dbReference>
<dbReference type="Gene3D" id="3.30.590.20">
    <property type="match status" value="1"/>
</dbReference>